<feature type="compositionally biased region" description="Polar residues" evidence="1">
    <location>
        <begin position="36"/>
        <end position="51"/>
    </location>
</feature>
<accession>A0A6G0L704</accession>
<evidence type="ECO:0000256" key="1">
    <source>
        <dbReference type="SAM" id="MobiDB-lite"/>
    </source>
</evidence>
<evidence type="ECO:0000313" key="2">
    <source>
        <dbReference type="EMBL" id="KAE9110654.1"/>
    </source>
</evidence>
<dbReference type="AlphaFoldDB" id="A0A6G0L704"/>
<reference evidence="2 3" key="1">
    <citation type="submission" date="2018-09" db="EMBL/GenBank/DDBJ databases">
        <title>Genomic investigation of the strawberry pathogen Phytophthora fragariae indicates pathogenicity is determined by transcriptional variation in three key races.</title>
        <authorList>
            <person name="Adams T.M."/>
            <person name="Armitage A.D."/>
            <person name="Sobczyk M.K."/>
            <person name="Bates H.J."/>
            <person name="Dunwell J.M."/>
            <person name="Nellist C.F."/>
            <person name="Harrison R.J."/>
        </authorList>
    </citation>
    <scope>NUCLEOTIDE SEQUENCE [LARGE SCALE GENOMIC DNA]</scope>
    <source>
        <strain evidence="2 3">ONT-3</strain>
    </source>
</reference>
<proteinExistence type="predicted"/>
<comment type="caution">
    <text evidence="2">The sequence shown here is derived from an EMBL/GenBank/DDBJ whole genome shotgun (WGS) entry which is preliminary data.</text>
</comment>
<name>A0A6G0L704_9STRA</name>
<sequence length="135" mass="15787">MIAVEGKQEIFVTTLEDLEWRVQSQTAEKQYHRQPESISLASNTNNRNCEPTTAGEARVLHSAAYARNAEEKVTYLNQKLKEERRQWNLMQAAKTLNREPEAEERKPPRRHKLVLELLRQAKPVSEIEEFVRKFG</sequence>
<organism evidence="2 3">
    <name type="scientific">Phytophthora fragariae</name>
    <dbReference type="NCBI Taxonomy" id="53985"/>
    <lineage>
        <taxon>Eukaryota</taxon>
        <taxon>Sar</taxon>
        <taxon>Stramenopiles</taxon>
        <taxon>Oomycota</taxon>
        <taxon>Peronosporomycetes</taxon>
        <taxon>Peronosporales</taxon>
        <taxon>Peronosporaceae</taxon>
        <taxon>Phytophthora</taxon>
    </lineage>
</organism>
<evidence type="ECO:0000313" key="3">
    <source>
        <dbReference type="Proteomes" id="UP000488956"/>
    </source>
</evidence>
<feature type="region of interest" description="Disordered" evidence="1">
    <location>
        <begin position="26"/>
        <end position="51"/>
    </location>
</feature>
<gene>
    <name evidence="2" type="ORF">PF010_g11084</name>
</gene>
<protein>
    <submittedName>
        <fullName evidence="2">Uncharacterized protein</fullName>
    </submittedName>
</protein>
<dbReference type="Proteomes" id="UP000488956">
    <property type="component" value="Unassembled WGS sequence"/>
</dbReference>
<dbReference type="EMBL" id="QXFX01000579">
    <property type="protein sequence ID" value="KAE9110654.1"/>
    <property type="molecule type" value="Genomic_DNA"/>
</dbReference>